<reference evidence="2" key="2">
    <citation type="submission" date="2024-05" db="EMBL/GenBank/DDBJ databases">
        <authorList>
            <person name="Wolfe A."/>
        </authorList>
    </citation>
    <scope>NUCLEOTIDE SEQUENCE</scope>
    <source>
        <strain evidence="2">UMB1064</strain>
    </source>
</reference>
<dbReference type="RefSeq" id="WP_016421704.1">
    <property type="nucleotide sequence ID" value="NZ_CP102778.1"/>
</dbReference>
<organism evidence="2 3">
    <name type="scientific">Corynebacterium amycolatum</name>
    <dbReference type="NCBI Taxonomy" id="43765"/>
    <lineage>
        <taxon>Bacteria</taxon>
        <taxon>Bacillati</taxon>
        <taxon>Actinomycetota</taxon>
        <taxon>Actinomycetes</taxon>
        <taxon>Mycobacteriales</taxon>
        <taxon>Corynebacteriaceae</taxon>
        <taxon>Corynebacterium</taxon>
    </lineage>
</organism>
<protein>
    <submittedName>
        <fullName evidence="2">Uncharacterized protein</fullName>
    </submittedName>
</protein>
<evidence type="ECO:0000256" key="1">
    <source>
        <dbReference type="SAM" id="Phobius"/>
    </source>
</evidence>
<keyword evidence="1" id="KW-0472">Membrane</keyword>
<keyword evidence="1" id="KW-1133">Transmembrane helix</keyword>
<accession>A0AAW9SRV0</accession>
<comment type="caution">
    <text evidence="2">The sequence shown here is derived from an EMBL/GenBank/DDBJ whole genome shotgun (WGS) entry which is preliminary data.</text>
</comment>
<dbReference type="EMBL" id="JASOOY020000006">
    <property type="protein sequence ID" value="MEO3716337.1"/>
    <property type="molecule type" value="Genomic_DNA"/>
</dbReference>
<keyword evidence="1" id="KW-0812">Transmembrane</keyword>
<sequence length="63" mass="6971">MDTWVIFTIVCVAIGFLMFGTAFWGFMQKWKPAIIWALCLAAFLFATVIPVIIALAHASSTSM</sequence>
<gene>
    <name evidence="2" type="ORF">QP460_001860</name>
</gene>
<feature type="transmembrane region" description="Helical" evidence="1">
    <location>
        <begin position="33"/>
        <end position="58"/>
    </location>
</feature>
<dbReference type="AlphaFoldDB" id="A0AAW9SRV0"/>
<name>A0AAW9SRV0_CORAY</name>
<proteinExistence type="predicted"/>
<dbReference type="Proteomes" id="UP001223646">
    <property type="component" value="Unassembled WGS sequence"/>
</dbReference>
<reference evidence="2" key="1">
    <citation type="submission" date="2023-05" db="EMBL/GenBank/DDBJ databases">
        <authorList>
            <person name="Du J."/>
        </authorList>
    </citation>
    <scope>NUCLEOTIDE SEQUENCE</scope>
    <source>
        <strain evidence="2">UMB1064</strain>
    </source>
</reference>
<evidence type="ECO:0000313" key="2">
    <source>
        <dbReference type="EMBL" id="MEO3716337.1"/>
    </source>
</evidence>
<evidence type="ECO:0000313" key="3">
    <source>
        <dbReference type="Proteomes" id="UP001223646"/>
    </source>
</evidence>
<feature type="transmembrane region" description="Helical" evidence="1">
    <location>
        <begin position="6"/>
        <end position="26"/>
    </location>
</feature>